<dbReference type="Gene3D" id="2.130.10.10">
    <property type="entry name" value="YVTN repeat-like/Quinoprotein amine dehydrogenase"/>
    <property type="match status" value="2"/>
</dbReference>
<dbReference type="RefSeq" id="WP_349242970.1">
    <property type="nucleotide sequence ID" value="NZ_JASCXX010000001.1"/>
</dbReference>
<keyword evidence="3" id="KW-1185">Reference proteome</keyword>
<dbReference type="InterPro" id="IPR015943">
    <property type="entry name" value="WD40/YVTN_repeat-like_dom_sf"/>
</dbReference>
<evidence type="ECO:0000313" key="3">
    <source>
        <dbReference type="Proteomes" id="UP001431776"/>
    </source>
</evidence>
<dbReference type="InterPro" id="IPR011047">
    <property type="entry name" value="Quinoprotein_ADH-like_sf"/>
</dbReference>
<dbReference type="InterPro" id="IPR002372">
    <property type="entry name" value="PQQ_rpt_dom"/>
</dbReference>
<organism evidence="2 3">
    <name type="scientific">Anaerobaca lacustris</name>
    <dbReference type="NCBI Taxonomy" id="3044600"/>
    <lineage>
        <taxon>Bacteria</taxon>
        <taxon>Pseudomonadati</taxon>
        <taxon>Planctomycetota</taxon>
        <taxon>Phycisphaerae</taxon>
        <taxon>Sedimentisphaerales</taxon>
        <taxon>Anaerobacaceae</taxon>
        <taxon>Anaerobaca</taxon>
    </lineage>
</organism>
<dbReference type="EMBL" id="JASCXX010000001">
    <property type="protein sequence ID" value="MDI6447559.1"/>
    <property type="molecule type" value="Genomic_DNA"/>
</dbReference>
<evidence type="ECO:0000259" key="1">
    <source>
        <dbReference type="Pfam" id="PF13360"/>
    </source>
</evidence>
<dbReference type="SMART" id="SM00564">
    <property type="entry name" value="PQQ"/>
    <property type="match status" value="3"/>
</dbReference>
<dbReference type="SUPFAM" id="SSF50998">
    <property type="entry name" value="Quinoprotein alcohol dehydrogenase-like"/>
    <property type="match status" value="2"/>
</dbReference>
<evidence type="ECO:0000313" key="2">
    <source>
        <dbReference type="EMBL" id="MDI6447559.1"/>
    </source>
</evidence>
<dbReference type="Proteomes" id="UP001431776">
    <property type="component" value="Unassembled WGS sequence"/>
</dbReference>
<feature type="domain" description="Pyrrolo-quinoline quinone repeat" evidence="1">
    <location>
        <begin position="71"/>
        <end position="178"/>
    </location>
</feature>
<sequence>MRTGHSAQQRCAAVRITLWASESLTRRRSTAVLALLGVLAVAAGSRAADAPQWGQRHSRNMISSETGLPDRFDPATGENVKWIVPLGSQTWATPTVAGGKVLIGTNNDNPRDEDHKGDRGILLCLNEADGSLCWQLIAPKLSDDIYKDWPRAGMCSPPTVEGDRVYMVTNRNEVVCLDLHGLANGNDGPYRDEARRMVPADKEPLPLKNTDADVIWLYDIPAEIGVFPHDSAHCSILILGQFLYINTNSGLTGTHKDVRTPEGPSLIVLDKATGRLVAREDENIGPNIIHSTWSSPAVGQVDGQTRVFFCGGDGVCYGFEPVSSVLADGIAKLQRLWRFDCDPTAPKENVQQYNGNRQVSPSNIKSMPVFHNDRLYVTVGGDIWWGKRLAWLQCIDATQTGDTTSAGPIWAFPMQTHCCSTPSIWNGMAFVADCDGNVHCIDIETGKPHWTHKCDGEIWASTLVADGKVYIGTRRRDFWVLAADKEKKVLHSVRLDSPMAGSPVAAKGVLYIATMKSLYAVQQSAK</sequence>
<dbReference type="PANTHER" id="PTHR34512">
    <property type="entry name" value="CELL SURFACE PROTEIN"/>
    <property type="match status" value="1"/>
</dbReference>
<comment type="caution">
    <text evidence="2">The sequence shown here is derived from an EMBL/GenBank/DDBJ whole genome shotgun (WGS) entry which is preliminary data.</text>
</comment>
<dbReference type="PANTHER" id="PTHR34512:SF30">
    <property type="entry name" value="OUTER MEMBRANE PROTEIN ASSEMBLY FACTOR BAMB"/>
    <property type="match status" value="1"/>
</dbReference>
<proteinExistence type="predicted"/>
<reference evidence="2" key="1">
    <citation type="submission" date="2023-05" db="EMBL/GenBank/DDBJ databases">
        <title>Anaerotaeda fermentans gen. nov., sp. nov., a novel anaerobic planctomycete of the new family within the order Sedimentisphaerales isolated from Taman Peninsula, Russia.</title>
        <authorList>
            <person name="Khomyakova M.A."/>
            <person name="Merkel A.Y."/>
            <person name="Slobodkin A.I."/>
        </authorList>
    </citation>
    <scope>NUCLEOTIDE SEQUENCE</scope>
    <source>
        <strain evidence="2">M17dextr</strain>
    </source>
</reference>
<protein>
    <submittedName>
        <fullName evidence="2">PQQ-binding-like beta-propeller repeat protein</fullName>
    </submittedName>
</protein>
<dbReference type="InterPro" id="IPR018391">
    <property type="entry name" value="PQQ_b-propeller_rpt"/>
</dbReference>
<accession>A0AAW6TV15</accession>
<dbReference type="AlphaFoldDB" id="A0AAW6TV15"/>
<name>A0AAW6TV15_9BACT</name>
<feature type="domain" description="Pyrrolo-quinoline quinone repeat" evidence="1">
    <location>
        <begin position="409"/>
        <end position="514"/>
    </location>
</feature>
<gene>
    <name evidence="2" type="ORF">QJ522_00770</name>
</gene>
<dbReference type="Pfam" id="PF13360">
    <property type="entry name" value="PQQ_2"/>
    <property type="match status" value="2"/>
</dbReference>